<feature type="binding site" evidence="5">
    <location>
        <position position="203"/>
    </location>
    <ligand>
        <name>Fe cation</name>
        <dbReference type="ChEBI" id="CHEBI:24875"/>
        <note>catalytic</note>
    </ligand>
</feature>
<evidence type="ECO:0000256" key="5">
    <source>
        <dbReference type="PIRSR" id="PIRSR604294-1"/>
    </source>
</evidence>
<dbReference type="EMBL" id="JAHMHR010000016">
    <property type="protein sequence ID" value="KAK1676860.1"/>
    <property type="molecule type" value="Genomic_DNA"/>
</dbReference>
<keyword evidence="2 5" id="KW-0479">Metal-binding</keyword>
<reference evidence="6" key="1">
    <citation type="submission" date="2021-06" db="EMBL/GenBank/DDBJ databases">
        <title>Comparative genomics, transcriptomics and evolutionary studies reveal genomic signatures of adaptation to plant cell wall in hemibiotrophic fungi.</title>
        <authorList>
            <consortium name="DOE Joint Genome Institute"/>
            <person name="Baroncelli R."/>
            <person name="Diaz J.F."/>
            <person name="Benocci T."/>
            <person name="Peng M."/>
            <person name="Battaglia E."/>
            <person name="Haridas S."/>
            <person name="Andreopoulos W."/>
            <person name="Labutti K."/>
            <person name="Pangilinan J."/>
            <person name="Floch G.L."/>
            <person name="Makela M.R."/>
            <person name="Henrissat B."/>
            <person name="Grigoriev I.V."/>
            <person name="Crouch J.A."/>
            <person name="De Vries R.P."/>
            <person name="Sukno S.A."/>
            <person name="Thon M.R."/>
        </authorList>
    </citation>
    <scope>NUCLEOTIDE SEQUENCE</scope>
    <source>
        <strain evidence="6">CBS 193.32</strain>
    </source>
</reference>
<feature type="binding site" evidence="5">
    <location>
        <position position="321"/>
    </location>
    <ligand>
        <name>Fe cation</name>
        <dbReference type="ChEBI" id="CHEBI:24875"/>
        <note>catalytic</note>
    </ligand>
</feature>
<dbReference type="GeneID" id="85462487"/>
<organism evidence="6 7">
    <name type="scientific">Colletotrichum godetiae</name>
    <dbReference type="NCBI Taxonomy" id="1209918"/>
    <lineage>
        <taxon>Eukaryota</taxon>
        <taxon>Fungi</taxon>
        <taxon>Dikarya</taxon>
        <taxon>Ascomycota</taxon>
        <taxon>Pezizomycotina</taxon>
        <taxon>Sordariomycetes</taxon>
        <taxon>Hypocreomycetidae</taxon>
        <taxon>Glomerellales</taxon>
        <taxon>Glomerellaceae</taxon>
        <taxon>Colletotrichum</taxon>
        <taxon>Colletotrichum acutatum species complex</taxon>
    </lineage>
</organism>
<proteinExistence type="inferred from homology"/>
<dbReference type="GO" id="GO:0016121">
    <property type="term" value="P:carotene catabolic process"/>
    <property type="evidence" value="ECO:0007669"/>
    <property type="project" value="TreeGrafter"/>
</dbReference>
<dbReference type="GO" id="GO:0046872">
    <property type="term" value="F:metal ion binding"/>
    <property type="evidence" value="ECO:0007669"/>
    <property type="project" value="UniProtKB-KW"/>
</dbReference>
<dbReference type="PANTHER" id="PTHR10543:SF89">
    <property type="entry name" value="CAROTENOID 9,10(9',10')-CLEAVAGE DIOXYGENASE 1"/>
    <property type="match status" value="1"/>
</dbReference>
<comment type="caution">
    <text evidence="6">The sequence shown here is derived from an EMBL/GenBank/DDBJ whole genome shotgun (WGS) entry which is preliminary data.</text>
</comment>
<keyword evidence="7" id="KW-1185">Reference proteome</keyword>
<dbReference type="RefSeq" id="XP_060430863.1">
    <property type="nucleotide sequence ID" value="XM_060577961.1"/>
</dbReference>
<keyword evidence="3" id="KW-0560">Oxidoreductase</keyword>
<name>A0AAJ0AMZ6_9PEZI</name>
<evidence type="ECO:0000313" key="7">
    <source>
        <dbReference type="Proteomes" id="UP001224890"/>
    </source>
</evidence>
<dbReference type="PANTHER" id="PTHR10543">
    <property type="entry name" value="BETA-CAROTENE DIOXYGENASE"/>
    <property type="match status" value="1"/>
</dbReference>
<keyword evidence="4 5" id="KW-0408">Iron</keyword>
<comment type="similarity">
    <text evidence="1">Belongs to the carotenoid oxygenase family.</text>
</comment>
<protein>
    <submittedName>
        <fullName evidence="6">Retinal pigment epithelial membrane protein-domain-containing protein</fullName>
    </submittedName>
</protein>
<accession>A0AAJ0AMZ6</accession>
<comment type="cofactor">
    <cofactor evidence="5">
        <name>Fe(2+)</name>
        <dbReference type="ChEBI" id="CHEBI:29033"/>
    </cofactor>
    <text evidence="5">Binds 1 Fe(2+) ion per subunit.</text>
</comment>
<evidence type="ECO:0000256" key="1">
    <source>
        <dbReference type="ARBA" id="ARBA00006787"/>
    </source>
</evidence>
<dbReference type="Pfam" id="PF03055">
    <property type="entry name" value="RPE65"/>
    <property type="match status" value="2"/>
</dbReference>
<dbReference type="AlphaFoldDB" id="A0AAJ0AMZ6"/>
<evidence type="ECO:0000256" key="2">
    <source>
        <dbReference type="ARBA" id="ARBA00022723"/>
    </source>
</evidence>
<gene>
    <name evidence="6" type="ORF">BDP55DRAFT_703456</name>
</gene>
<evidence type="ECO:0000256" key="4">
    <source>
        <dbReference type="ARBA" id="ARBA00023004"/>
    </source>
</evidence>
<feature type="binding site" evidence="5">
    <location>
        <position position="254"/>
    </location>
    <ligand>
        <name>Fe cation</name>
        <dbReference type="ChEBI" id="CHEBI:24875"/>
        <note>catalytic</note>
    </ligand>
</feature>
<dbReference type="GO" id="GO:0010436">
    <property type="term" value="F:carotenoid dioxygenase activity"/>
    <property type="evidence" value="ECO:0007669"/>
    <property type="project" value="TreeGrafter"/>
</dbReference>
<dbReference type="Proteomes" id="UP001224890">
    <property type="component" value="Unassembled WGS sequence"/>
</dbReference>
<sequence>MSNQHELLVPQWHHVTKQECHSNIQTSSASATVDEKKQNLTISNEFRFEIADSACAQPVNQPGRFDAEVASCVVHGAIPPSIDGTFYRIVVDYVFQNRNCKDIWINGDGAVNAWRISNGVVDFRQRFVRTPRFLHEGAARQPLWGTYRDSFAGDPRVFEERWRRKLLVLKEDSPPILMDPDTLDTIGVYNFEGQLKAKTFAAHPKTDVSTGDMLAFDMEASRLGSNDLDYYRFDKESKVLDECWIKTPIVTWTHDMAATDNYVIFGMSPLEFDLKHMKEDNGTHFRRNPFLANHFVVFPRRNPKPQDAKWSTSLKNHYWGHVCNHFEDAAGLIYIDVYLHDVDALRVFPTKHPELEATAQRPAPVEKFVRFKIDPNSESSELELPAIISDTPGEMARCDDRYTTKPYNHCSWVWNAGPSKSVGEPCFIPTAEVALEGDGYLVVSCRDHETTLCSLVVLDTRDITAGLVSVIQLPFRIREGVHGNWVPAYEFATRKPLVDYAGGTPEILEKFGTGAPVPFDDLNARPVKRRP</sequence>
<dbReference type="InterPro" id="IPR004294">
    <property type="entry name" value="Carotenoid_Oase"/>
</dbReference>
<evidence type="ECO:0000313" key="6">
    <source>
        <dbReference type="EMBL" id="KAK1676860.1"/>
    </source>
</evidence>
<evidence type="ECO:0000256" key="3">
    <source>
        <dbReference type="ARBA" id="ARBA00023002"/>
    </source>
</evidence>
<feature type="binding site" evidence="5">
    <location>
        <position position="482"/>
    </location>
    <ligand>
        <name>Fe cation</name>
        <dbReference type="ChEBI" id="CHEBI:24875"/>
        <note>catalytic</note>
    </ligand>
</feature>